<keyword evidence="5" id="KW-1185">Reference proteome</keyword>
<evidence type="ECO:0000256" key="1">
    <source>
        <dbReference type="ARBA" id="ARBA00022603"/>
    </source>
</evidence>
<dbReference type="InterPro" id="IPR041698">
    <property type="entry name" value="Methyltransf_25"/>
</dbReference>
<evidence type="ECO:0000313" key="4">
    <source>
        <dbReference type="EMBL" id="MBK1670421.1"/>
    </source>
</evidence>
<keyword evidence="2" id="KW-0808">Transferase</keyword>
<comment type="caution">
    <text evidence="4">The sequence shown here is derived from an EMBL/GenBank/DDBJ whole genome shotgun (WGS) entry which is preliminary data.</text>
</comment>
<dbReference type="Proteomes" id="UP001296873">
    <property type="component" value="Unassembled WGS sequence"/>
</dbReference>
<dbReference type="SUPFAM" id="SSF53335">
    <property type="entry name" value="S-adenosyl-L-methionine-dependent methyltransferases"/>
    <property type="match status" value="1"/>
</dbReference>
<dbReference type="RefSeq" id="WP_200342784.1">
    <property type="nucleotide sequence ID" value="NZ_NRRL01000094.1"/>
</dbReference>
<evidence type="ECO:0000256" key="2">
    <source>
        <dbReference type="ARBA" id="ARBA00022679"/>
    </source>
</evidence>
<dbReference type="Gene3D" id="3.40.50.150">
    <property type="entry name" value="Vaccinia Virus protein VP39"/>
    <property type="match status" value="1"/>
</dbReference>
<keyword evidence="1" id="KW-0489">Methyltransferase</keyword>
<dbReference type="InterPro" id="IPR029063">
    <property type="entry name" value="SAM-dependent_MTases_sf"/>
</dbReference>
<evidence type="ECO:0000259" key="3">
    <source>
        <dbReference type="Pfam" id="PF13649"/>
    </source>
</evidence>
<feature type="domain" description="Methyltransferase" evidence="3">
    <location>
        <begin position="43"/>
        <end position="136"/>
    </location>
</feature>
<accession>A0ABS1DKA5</accession>
<dbReference type="EMBL" id="NRRL01000094">
    <property type="protein sequence ID" value="MBK1670421.1"/>
    <property type="molecule type" value="Genomic_DNA"/>
</dbReference>
<proteinExistence type="predicted"/>
<dbReference type="PANTHER" id="PTHR43861:SF1">
    <property type="entry name" value="TRANS-ACONITATE 2-METHYLTRANSFERASE"/>
    <property type="match status" value="1"/>
</dbReference>
<reference evidence="4 5" key="1">
    <citation type="journal article" date="2020" name="Microorganisms">
        <title>Osmotic Adaptation and Compatible Solute Biosynthesis of Phototrophic Bacteria as Revealed from Genome Analyses.</title>
        <authorList>
            <person name="Imhoff J.F."/>
            <person name="Rahn T."/>
            <person name="Kunzel S."/>
            <person name="Keller A."/>
            <person name="Neulinger S.C."/>
        </authorList>
    </citation>
    <scope>NUCLEOTIDE SEQUENCE [LARGE SCALE GENOMIC DNA]</scope>
    <source>
        <strain evidence="4 5">DSM 9895</strain>
    </source>
</reference>
<sequence>MQSAVAFWDKAAEKYAKSPIGDVEAYEYTLGRTRAYLSPTDTVLELGCGTGSTALLLAADVERLVATDISGAMIEIAAGKARAQGVSNVAFRAAGLLDDAIDPGPYDAVLALNLLHLIDDVETALRRINGLLKPGGIFVSKTVCTPAAGAPLKFRLLRATIPIMQFVGRAPFVRFTTRADLEHLIAAAGFRILEAGDHPAPSRFIVARKEEPGSERRAG</sequence>
<gene>
    <name evidence="4" type="ORF">CKO28_20565</name>
</gene>
<protein>
    <recommendedName>
        <fullName evidence="3">Methyltransferase domain-containing protein</fullName>
    </recommendedName>
</protein>
<dbReference type="PANTHER" id="PTHR43861">
    <property type="entry name" value="TRANS-ACONITATE 2-METHYLTRANSFERASE-RELATED"/>
    <property type="match status" value="1"/>
</dbReference>
<organism evidence="4 5">
    <name type="scientific">Rhodovibrio sodomensis</name>
    <dbReference type="NCBI Taxonomy" id="1088"/>
    <lineage>
        <taxon>Bacteria</taxon>
        <taxon>Pseudomonadati</taxon>
        <taxon>Pseudomonadota</taxon>
        <taxon>Alphaproteobacteria</taxon>
        <taxon>Rhodospirillales</taxon>
        <taxon>Rhodovibrionaceae</taxon>
        <taxon>Rhodovibrio</taxon>
    </lineage>
</organism>
<name>A0ABS1DKA5_9PROT</name>
<evidence type="ECO:0000313" key="5">
    <source>
        <dbReference type="Proteomes" id="UP001296873"/>
    </source>
</evidence>
<dbReference type="CDD" id="cd02440">
    <property type="entry name" value="AdoMet_MTases"/>
    <property type="match status" value="1"/>
</dbReference>
<dbReference type="Pfam" id="PF13649">
    <property type="entry name" value="Methyltransf_25"/>
    <property type="match status" value="1"/>
</dbReference>